<reference evidence="1" key="1">
    <citation type="submission" date="2019-04" db="EMBL/GenBank/DDBJ databases">
        <title>Microbes associate with the intestines of laboratory mice.</title>
        <authorList>
            <person name="Navarre W."/>
            <person name="Wong E."/>
            <person name="Huang K.C."/>
            <person name="Tropini C."/>
            <person name="Ng K."/>
            <person name="Yu B."/>
        </authorList>
    </citation>
    <scope>NUCLEOTIDE SEQUENCE</scope>
    <source>
        <strain evidence="1">NM86_A22</strain>
    </source>
</reference>
<proteinExistence type="predicted"/>
<name>A0AC61S8E6_9BACT</name>
<evidence type="ECO:0000313" key="2">
    <source>
        <dbReference type="Proteomes" id="UP000305401"/>
    </source>
</evidence>
<gene>
    <name evidence="1" type="ORF">E5990_00245</name>
</gene>
<comment type="caution">
    <text evidence="1">The sequence shown here is derived from an EMBL/GenBank/DDBJ whole genome shotgun (WGS) entry which is preliminary data.</text>
</comment>
<organism evidence="1 2">
    <name type="scientific">Muribaculum caecicola</name>
    <dbReference type="NCBI Taxonomy" id="3038144"/>
    <lineage>
        <taxon>Bacteria</taxon>
        <taxon>Pseudomonadati</taxon>
        <taxon>Bacteroidota</taxon>
        <taxon>Bacteroidia</taxon>
        <taxon>Bacteroidales</taxon>
        <taxon>Muribaculaceae</taxon>
        <taxon>Muribaculum</taxon>
    </lineage>
</organism>
<accession>A0AC61S8E6</accession>
<keyword evidence="2" id="KW-1185">Reference proteome</keyword>
<dbReference type="EMBL" id="SSTG01000001">
    <property type="protein sequence ID" value="THG55425.1"/>
    <property type="molecule type" value="Genomic_DNA"/>
</dbReference>
<sequence length="580" mass="66524">MSQKLKFILLIAAYILAVNHIQGKNSKPEGADRRKADYIFMEAQRQSAIGNTDAYNDLLRRAYDLNPADHTTGFYVGYFDLTTAGNDSIRFKNGYELMQRHFNAEPSDYYNAFMYGTVNDRMGNLDESVRVWTLLDSIYPSKLEPAFKLADALSARRDSISLKKAIGIYDRIEQTKGKSIPITSRKMRTYMATLDTASVISEVKKLIATSPENTEYNVFAGDIFAMFSQGDSALAYYNRACEIDSTSGLAYYQRAMYFKNINDSLAYDREVFNALSRESLSLDAKMELMSDYIRTLYDDPAQQPRIQSLFSTMLEQNPHEVSLRDLYCSYLLAVQDYAGAAEQLGYAVDIDPSTESRWRTLASLYIETGNYEKSIEQAQRGLHYFPSSPMLMLIIGSNHTMLKEYDKALGVYKKALSEIQENDLESHSQILGSIGDVYANTQILDSAYAYYDKALLFNPNNNLIKNNYAYLLAEQDKNLDKAERMCADALKERPDEPTWLDTYAWIMFKKKNYVEAKAYIEKALADEEEESAELYHHAGDILFWNSDIDKALEYWEKALKLEPDNKMLKQKVKNKTYFFK</sequence>
<evidence type="ECO:0000313" key="1">
    <source>
        <dbReference type="EMBL" id="THG55425.1"/>
    </source>
</evidence>
<protein>
    <submittedName>
        <fullName evidence="1">Tetratricopeptide repeat protein</fullName>
    </submittedName>
</protein>
<dbReference type="Proteomes" id="UP000305401">
    <property type="component" value="Unassembled WGS sequence"/>
</dbReference>